<reference evidence="3" key="1">
    <citation type="submission" date="2023-05" db="EMBL/GenBank/DDBJ databases">
        <title>Genome and transcriptome analyses reveal genes involved in the formation of fine ridges on petal epidermal cells in Hibiscus trionum.</title>
        <authorList>
            <person name="Koshimizu S."/>
            <person name="Masuda S."/>
            <person name="Ishii T."/>
            <person name="Shirasu K."/>
            <person name="Hoshino A."/>
            <person name="Arita M."/>
        </authorList>
    </citation>
    <scope>NUCLEOTIDE SEQUENCE</scope>
    <source>
        <strain evidence="3">Hamamatsu line</strain>
    </source>
</reference>
<dbReference type="PANTHER" id="PTHR33270">
    <property type="entry name" value="BNAC05G50380D PROTEIN"/>
    <property type="match status" value="1"/>
</dbReference>
<feature type="region of interest" description="Disordered" evidence="1">
    <location>
        <begin position="1"/>
        <end position="20"/>
    </location>
</feature>
<evidence type="ECO:0000313" key="4">
    <source>
        <dbReference type="Proteomes" id="UP001165190"/>
    </source>
</evidence>
<dbReference type="OrthoDB" id="651546at2759"/>
<name>A0A9W7IA49_HIBTR</name>
<sequence>MPKSKINSKEPEKNRRERLCEKESSFHGRVHTITSRDRRLKTVPEPLSEKIVSFSLDARPPPKLTKLLMNVTIQGSVGAVQLVMSSNNTVNDLIIATARQYTKEGRRPFLKSTDASLFDLHYSQFSLERLEREEKLVALGSRNFFLFATKTAAKGCEKETPCCREAVENVSENVMPWIKTMHLF</sequence>
<feature type="compositionally biased region" description="Basic and acidic residues" evidence="1">
    <location>
        <begin position="7"/>
        <end position="20"/>
    </location>
</feature>
<gene>
    <name evidence="3" type="ORF">HRI_002892500</name>
</gene>
<dbReference type="PANTHER" id="PTHR33270:SF24">
    <property type="entry name" value="EXPRESSED PROTEIN"/>
    <property type="match status" value="1"/>
</dbReference>
<evidence type="ECO:0000259" key="2">
    <source>
        <dbReference type="Pfam" id="PF23156"/>
    </source>
</evidence>
<dbReference type="InterPro" id="IPR055482">
    <property type="entry name" value="DUF7054"/>
</dbReference>
<dbReference type="InterPro" id="IPR040358">
    <property type="entry name" value="At4g22758-like"/>
</dbReference>
<comment type="caution">
    <text evidence="3">The sequence shown here is derived from an EMBL/GenBank/DDBJ whole genome shotgun (WGS) entry which is preliminary data.</text>
</comment>
<proteinExistence type="predicted"/>
<dbReference type="AlphaFoldDB" id="A0A9W7IA49"/>
<evidence type="ECO:0000313" key="3">
    <source>
        <dbReference type="EMBL" id="GMI92232.1"/>
    </source>
</evidence>
<dbReference type="Pfam" id="PF23156">
    <property type="entry name" value="DUF7054"/>
    <property type="match status" value="1"/>
</dbReference>
<protein>
    <recommendedName>
        <fullName evidence="2">DUF7054 domain-containing protein</fullName>
    </recommendedName>
</protein>
<feature type="domain" description="DUF7054" evidence="2">
    <location>
        <begin position="63"/>
        <end position="146"/>
    </location>
</feature>
<accession>A0A9W7IA49</accession>
<keyword evidence="4" id="KW-1185">Reference proteome</keyword>
<dbReference type="Proteomes" id="UP001165190">
    <property type="component" value="Unassembled WGS sequence"/>
</dbReference>
<evidence type="ECO:0000256" key="1">
    <source>
        <dbReference type="SAM" id="MobiDB-lite"/>
    </source>
</evidence>
<organism evidence="3 4">
    <name type="scientific">Hibiscus trionum</name>
    <name type="common">Flower of an hour</name>
    <dbReference type="NCBI Taxonomy" id="183268"/>
    <lineage>
        <taxon>Eukaryota</taxon>
        <taxon>Viridiplantae</taxon>
        <taxon>Streptophyta</taxon>
        <taxon>Embryophyta</taxon>
        <taxon>Tracheophyta</taxon>
        <taxon>Spermatophyta</taxon>
        <taxon>Magnoliopsida</taxon>
        <taxon>eudicotyledons</taxon>
        <taxon>Gunneridae</taxon>
        <taxon>Pentapetalae</taxon>
        <taxon>rosids</taxon>
        <taxon>malvids</taxon>
        <taxon>Malvales</taxon>
        <taxon>Malvaceae</taxon>
        <taxon>Malvoideae</taxon>
        <taxon>Hibiscus</taxon>
    </lineage>
</organism>
<dbReference type="EMBL" id="BSYR01000024">
    <property type="protein sequence ID" value="GMI92232.1"/>
    <property type="molecule type" value="Genomic_DNA"/>
</dbReference>